<accession>A0A9X8Y9Q4</accession>
<keyword evidence="1" id="KW-0963">Cytoplasm</keyword>
<dbReference type="SUPFAM" id="SSF51569">
    <property type="entry name" value="Aldolase"/>
    <property type="match status" value="1"/>
</dbReference>
<evidence type="ECO:0000256" key="1">
    <source>
        <dbReference type="ARBA" id="ARBA00022490"/>
    </source>
</evidence>
<protein>
    <recommendedName>
        <fullName evidence="3">Deoxyribose-phosphate aldolase</fullName>
        <ecNumber evidence="3">4.1.2.4</ecNumber>
    </recommendedName>
</protein>
<keyword evidence="2" id="KW-0704">Schiff base</keyword>
<proteinExistence type="predicted"/>
<evidence type="ECO:0000313" key="4">
    <source>
        <dbReference type="EMBL" id="TCL45470.1"/>
    </source>
</evidence>
<keyword evidence="5" id="KW-1185">Reference proteome</keyword>
<dbReference type="GO" id="GO:0005737">
    <property type="term" value="C:cytoplasm"/>
    <property type="evidence" value="ECO:0007669"/>
    <property type="project" value="InterPro"/>
</dbReference>
<organism evidence="4 5">
    <name type="scientific">Harryflintia acetispora</name>
    <dbReference type="NCBI Taxonomy" id="1849041"/>
    <lineage>
        <taxon>Bacteria</taxon>
        <taxon>Bacillati</taxon>
        <taxon>Bacillota</taxon>
        <taxon>Clostridia</taxon>
        <taxon>Eubacteriales</taxon>
        <taxon>Oscillospiraceae</taxon>
        <taxon>Harryflintia</taxon>
    </lineage>
</organism>
<dbReference type="PANTHER" id="PTHR10889:SF1">
    <property type="entry name" value="DEOXYRIBOSE-PHOSPHATE ALDOLASE"/>
    <property type="match status" value="1"/>
</dbReference>
<dbReference type="GO" id="GO:0009264">
    <property type="term" value="P:deoxyribonucleotide catabolic process"/>
    <property type="evidence" value="ECO:0007669"/>
    <property type="project" value="UniProtKB-UniRule"/>
</dbReference>
<dbReference type="InterPro" id="IPR002915">
    <property type="entry name" value="DeoC/FbaB/LacD_aldolase"/>
</dbReference>
<gene>
    <name evidence="4" type="ORF">EDD78_101453</name>
</gene>
<dbReference type="RefSeq" id="WP_079698095.1">
    <property type="nucleotide sequence ID" value="NZ_SLUK01000001.1"/>
</dbReference>
<dbReference type="AlphaFoldDB" id="A0A9X8Y9Q4"/>
<sequence length="223" mass="23966">MITGYEFCRMTDATLTTTLAGVKEYEELIAQAKEYHFYSLITNRWFIPMIVKGLQGSDTLPGAGCSATNGSDLCEVKAFAAKTAISLGAQECDMVMNIPLFKSGLYDEVVRDIRAVKDAVGDKPLKCIIEVSILSDEEIMKATELVIEGGADFVKTATGKLPDPTTLHHVEIMAKANRGRIRMKAAGGIRTIETVEQMIGLGVSRFGVGAGSAIKIAAQADAR</sequence>
<name>A0A9X8Y9Q4_9FIRM</name>
<reference evidence="4 5" key="1">
    <citation type="submission" date="2019-03" db="EMBL/GenBank/DDBJ databases">
        <title>Genomic Encyclopedia of Type Strains, Phase IV (KMG-IV): sequencing the most valuable type-strain genomes for metagenomic binning, comparative biology and taxonomic classification.</title>
        <authorList>
            <person name="Goeker M."/>
        </authorList>
    </citation>
    <scope>NUCLEOTIDE SEQUENCE [LARGE SCALE GENOMIC DNA]</scope>
    <source>
        <strain evidence="4 5">DSM 100433</strain>
    </source>
</reference>
<dbReference type="GO" id="GO:0016052">
    <property type="term" value="P:carbohydrate catabolic process"/>
    <property type="evidence" value="ECO:0007669"/>
    <property type="project" value="TreeGrafter"/>
</dbReference>
<dbReference type="Gene3D" id="3.20.20.70">
    <property type="entry name" value="Aldolase class I"/>
    <property type="match status" value="1"/>
</dbReference>
<comment type="caution">
    <text evidence="4">The sequence shown here is derived from an EMBL/GenBank/DDBJ whole genome shotgun (WGS) entry which is preliminary data.</text>
</comment>
<dbReference type="EC" id="4.1.2.4" evidence="3"/>
<dbReference type="Pfam" id="PF01791">
    <property type="entry name" value="DeoC"/>
    <property type="match status" value="1"/>
</dbReference>
<dbReference type="SMART" id="SM01133">
    <property type="entry name" value="DeoC"/>
    <property type="match status" value="1"/>
</dbReference>
<dbReference type="Proteomes" id="UP000294682">
    <property type="component" value="Unassembled WGS sequence"/>
</dbReference>
<evidence type="ECO:0000256" key="2">
    <source>
        <dbReference type="ARBA" id="ARBA00023270"/>
    </source>
</evidence>
<dbReference type="NCBIfam" id="TIGR00126">
    <property type="entry name" value="deoC"/>
    <property type="match status" value="1"/>
</dbReference>
<evidence type="ECO:0000313" key="5">
    <source>
        <dbReference type="Proteomes" id="UP000294682"/>
    </source>
</evidence>
<evidence type="ECO:0000256" key="3">
    <source>
        <dbReference type="NCBIfam" id="TIGR00126"/>
    </source>
</evidence>
<dbReference type="InterPro" id="IPR011343">
    <property type="entry name" value="DeoC"/>
</dbReference>
<dbReference type="PANTHER" id="PTHR10889">
    <property type="entry name" value="DEOXYRIBOSE-PHOSPHATE ALDOLASE"/>
    <property type="match status" value="1"/>
</dbReference>
<dbReference type="InterPro" id="IPR013785">
    <property type="entry name" value="Aldolase_TIM"/>
</dbReference>
<dbReference type="PIRSF" id="PIRSF001357">
    <property type="entry name" value="DeoC"/>
    <property type="match status" value="1"/>
</dbReference>
<dbReference type="OrthoDB" id="9778711at2"/>
<dbReference type="GO" id="GO:0004139">
    <property type="term" value="F:deoxyribose-phosphate aldolase activity"/>
    <property type="evidence" value="ECO:0007669"/>
    <property type="project" value="UniProtKB-UniRule"/>
</dbReference>
<dbReference type="EMBL" id="SLUK01000001">
    <property type="protein sequence ID" value="TCL45470.1"/>
    <property type="molecule type" value="Genomic_DNA"/>
</dbReference>